<feature type="region of interest" description="Disordered" evidence="1">
    <location>
        <begin position="1"/>
        <end position="37"/>
    </location>
</feature>
<evidence type="ECO:0000313" key="3">
    <source>
        <dbReference type="Proteomes" id="UP000033519"/>
    </source>
</evidence>
<reference evidence="2 3" key="1">
    <citation type="submission" date="2015-03" db="EMBL/GenBank/DDBJ databases">
        <authorList>
            <person name="Lepp D."/>
            <person name="Hassan Y.I."/>
            <person name="Li X.-Z."/>
            <person name="Zhou T."/>
        </authorList>
    </citation>
    <scope>NUCLEOTIDE SEQUENCE [LARGE SCALE GENOMIC DNA]</scope>
    <source>
        <strain evidence="2 3">Cr7-05</strain>
    </source>
</reference>
<evidence type="ECO:0000313" key="2">
    <source>
        <dbReference type="EMBL" id="KKC32793.1"/>
    </source>
</evidence>
<proteinExistence type="predicted"/>
<dbReference type="Proteomes" id="UP000033519">
    <property type="component" value="Unassembled WGS sequence"/>
</dbReference>
<comment type="caution">
    <text evidence="2">The sequence shown here is derived from an EMBL/GenBank/DDBJ whole genome shotgun (WGS) entry which is preliminary data.</text>
</comment>
<feature type="compositionally biased region" description="Basic and acidic residues" evidence="1">
    <location>
        <begin position="1"/>
        <end position="17"/>
    </location>
</feature>
<keyword evidence="3" id="KW-1185">Reference proteome</keyword>
<name>A0ABR5DXQ4_9HYPH</name>
<feature type="compositionally biased region" description="Low complexity" evidence="1">
    <location>
        <begin position="22"/>
        <end position="34"/>
    </location>
</feature>
<dbReference type="EMBL" id="LAPV01000127">
    <property type="protein sequence ID" value="KKC32793.1"/>
    <property type="molecule type" value="Genomic_DNA"/>
</dbReference>
<organism evidence="2 3">
    <name type="scientific">Devosia psychrophila</name>
    <dbReference type="NCBI Taxonomy" id="728005"/>
    <lineage>
        <taxon>Bacteria</taxon>
        <taxon>Pseudomonadati</taxon>
        <taxon>Pseudomonadota</taxon>
        <taxon>Alphaproteobacteria</taxon>
        <taxon>Hyphomicrobiales</taxon>
        <taxon>Devosiaceae</taxon>
        <taxon>Devosia</taxon>
    </lineage>
</organism>
<protein>
    <submittedName>
        <fullName evidence="2">Uncharacterized protein</fullName>
    </submittedName>
</protein>
<accession>A0ABR5DXQ4</accession>
<sequence>MMDQTGRRLAHDERLSESRQSQGAVQAVAGGPADDATREQIQHYRQIQPALPGPDVGDIDPPLLIGTPGLEHLVEQVRRHWPGMLAVGGALEAALLGRCVAQWR</sequence>
<evidence type="ECO:0000256" key="1">
    <source>
        <dbReference type="SAM" id="MobiDB-lite"/>
    </source>
</evidence>
<gene>
    <name evidence="2" type="ORF">WH91_11905</name>
</gene>